<dbReference type="CDD" id="cd02929">
    <property type="entry name" value="TMADH_HD_FMN"/>
    <property type="match status" value="1"/>
</dbReference>
<comment type="cofactor">
    <cofactor evidence="1">
        <name>FMN</name>
        <dbReference type="ChEBI" id="CHEBI:58210"/>
    </cofactor>
</comment>
<dbReference type="RefSeq" id="WP_212518131.1">
    <property type="nucleotide sequence ID" value="NZ_JAGSOH010000026.1"/>
</dbReference>
<dbReference type="GO" id="GO:0046872">
    <property type="term" value="F:metal ion binding"/>
    <property type="evidence" value="ECO:0007669"/>
    <property type="project" value="UniProtKB-KW"/>
</dbReference>
<dbReference type="GO" id="GO:0016491">
    <property type="term" value="F:oxidoreductase activity"/>
    <property type="evidence" value="ECO:0007669"/>
    <property type="project" value="UniProtKB-KW"/>
</dbReference>
<feature type="domain" description="TMADH/DMDH/HD second alpha/beta" evidence="11">
    <location>
        <begin position="508"/>
        <end position="602"/>
    </location>
</feature>
<evidence type="ECO:0000313" key="12">
    <source>
        <dbReference type="EMBL" id="MBR7826988.1"/>
    </source>
</evidence>
<evidence type="ECO:0000256" key="5">
    <source>
        <dbReference type="ARBA" id="ARBA00022643"/>
    </source>
</evidence>
<proteinExistence type="inferred from homology"/>
<dbReference type="Gene3D" id="3.50.50.60">
    <property type="entry name" value="FAD/NAD(P)-binding domain"/>
    <property type="match status" value="1"/>
</dbReference>
<dbReference type="Gene3D" id="3.40.50.720">
    <property type="entry name" value="NAD(P)-binding Rossmann-like Domain"/>
    <property type="match status" value="1"/>
</dbReference>
<keyword evidence="4" id="KW-0285">Flavoprotein</keyword>
<dbReference type="EMBL" id="JAGSOH010000026">
    <property type="protein sequence ID" value="MBR7826988.1"/>
    <property type="molecule type" value="Genomic_DNA"/>
</dbReference>
<keyword evidence="5" id="KW-0288">FMN</keyword>
<evidence type="ECO:0000313" key="13">
    <source>
        <dbReference type="Proteomes" id="UP000676325"/>
    </source>
</evidence>
<dbReference type="Gene3D" id="3.20.20.70">
    <property type="entry name" value="Aldolase class I"/>
    <property type="match status" value="1"/>
</dbReference>
<keyword evidence="6" id="KW-0479">Metal-binding</keyword>
<dbReference type="InterPro" id="IPR036188">
    <property type="entry name" value="FAD/NAD-bd_sf"/>
</dbReference>
<organism evidence="12 13">
    <name type="scientific">Actinospica acidithermotolerans</name>
    <dbReference type="NCBI Taxonomy" id="2828514"/>
    <lineage>
        <taxon>Bacteria</taxon>
        <taxon>Bacillati</taxon>
        <taxon>Actinomycetota</taxon>
        <taxon>Actinomycetes</taxon>
        <taxon>Catenulisporales</taxon>
        <taxon>Actinospicaceae</taxon>
        <taxon>Actinospica</taxon>
    </lineage>
</organism>
<reference evidence="12" key="1">
    <citation type="submission" date="2021-04" db="EMBL/GenBank/DDBJ databases">
        <title>Genome based classification of Actinospica acidithermotolerans sp. nov., an actinobacterium isolated from an Indonesian hot spring.</title>
        <authorList>
            <person name="Kusuma A.B."/>
            <person name="Putra K.E."/>
            <person name="Nafisah S."/>
            <person name="Loh J."/>
            <person name="Nouioui I."/>
            <person name="Goodfellow M."/>
        </authorList>
    </citation>
    <scope>NUCLEOTIDE SEQUENCE</scope>
    <source>
        <strain evidence="12">MGRD01-02</strain>
    </source>
</reference>
<comment type="cofactor">
    <cofactor evidence="2">
        <name>[4Fe-4S] cluster</name>
        <dbReference type="ChEBI" id="CHEBI:49883"/>
    </cofactor>
</comment>
<evidence type="ECO:0000256" key="6">
    <source>
        <dbReference type="ARBA" id="ARBA00022723"/>
    </source>
</evidence>
<dbReference type="Pfam" id="PF22620">
    <property type="entry name" value="OYE-like_second_a-b"/>
    <property type="match status" value="1"/>
</dbReference>
<protein>
    <submittedName>
        <fullName evidence="12">NAD(P)-binding protein</fullName>
    </submittedName>
</protein>
<keyword evidence="13" id="KW-1185">Reference proteome</keyword>
<dbReference type="InterPro" id="IPR001155">
    <property type="entry name" value="OxRdtase_FMN_N"/>
</dbReference>
<keyword evidence="8" id="KW-0408">Iron</keyword>
<dbReference type="PANTHER" id="PTHR42917:SF2">
    <property type="entry name" value="2,4-DIENOYL-COA REDUCTASE [(2E)-ENOYL-COA-PRODUCING]"/>
    <property type="match status" value="1"/>
</dbReference>
<evidence type="ECO:0000256" key="2">
    <source>
        <dbReference type="ARBA" id="ARBA00001966"/>
    </source>
</evidence>
<evidence type="ECO:0000256" key="4">
    <source>
        <dbReference type="ARBA" id="ARBA00022630"/>
    </source>
</evidence>
<keyword evidence="7" id="KW-0560">Oxidoreductase</keyword>
<dbReference type="GO" id="GO:0051536">
    <property type="term" value="F:iron-sulfur cluster binding"/>
    <property type="evidence" value="ECO:0007669"/>
    <property type="project" value="UniProtKB-KW"/>
</dbReference>
<dbReference type="PRINTS" id="PR00368">
    <property type="entry name" value="FADPNR"/>
</dbReference>
<feature type="domain" description="NADH:flavin oxidoreductase/NADH oxidase N-terminal" evidence="10">
    <location>
        <begin position="11"/>
        <end position="339"/>
    </location>
</feature>
<dbReference type="SUPFAM" id="SSF51395">
    <property type="entry name" value="FMN-linked oxidoreductases"/>
    <property type="match status" value="1"/>
</dbReference>
<dbReference type="SUPFAM" id="SSF51905">
    <property type="entry name" value="FAD/NAD(P)-binding domain"/>
    <property type="match status" value="1"/>
</dbReference>
<evidence type="ECO:0000256" key="7">
    <source>
        <dbReference type="ARBA" id="ARBA00023002"/>
    </source>
</evidence>
<name>A0A941EAG6_9ACTN</name>
<dbReference type="Pfam" id="PF13450">
    <property type="entry name" value="NAD_binding_8"/>
    <property type="match status" value="1"/>
</dbReference>
<dbReference type="PANTHER" id="PTHR42917">
    <property type="entry name" value="2,4-DIENOYL-COA REDUCTASE"/>
    <property type="match status" value="1"/>
</dbReference>
<keyword evidence="9" id="KW-0411">Iron-sulfur</keyword>
<dbReference type="InterPro" id="IPR051793">
    <property type="entry name" value="NADH:flavin_oxidoreductase"/>
</dbReference>
<dbReference type="Pfam" id="PF00724">
    <property type="entry name" value="Oxidored_FMN"/>
    <property type="match status" value="1"/>
</dbReference>
<sequence>MSTQPSPYDILFEPVRIGPVTAKNRFIQVPHCNGMGYRDPSAQAAMRRVKAEGGWAVVFTEQVEIHATSDIAPFIEGRIWEDQDVPALARIADAIHEGGALAGIELVHSGLNAPNLYSRETPLSPSPLPVATYTADPVQARAMTKADIADLRRWHRNAVRRSLQAGYDVIDIYSGHAFGGFHHFLSPRYNLRTDEYGGSIRNRMRLLREVLEETMEEVDGRAGVACRITVDEMIGDAGITRADIEEVIGELGEIPDLWDLVVGSWEDDSNTSRFGPEGESEQYVAGLKALTSKPVVGVGRFTSPDFMVHQVKAGILDFIGAARPSIADPFLPNKIREGRLETIRECIGCNICVSGDFTMSPIRCTQNPSMGEEFRRGWHPERIKVRGSDSRILVVGSGPAGLEAARALGVRGYDVVLAEAGRELGGRVAKEARLPGLSAWIRVLDYRAQAIGDMKNVEVYRESPMNREDILEFGFEHVAVATGATWRRDGVARWHTHPIPVDPAADVLTPDDLIAGRRPRGNRVVLFDDDHYYMGGVLAELLAKEGHEVHLVTPEARASAWTYNTMEVAKIARRLLNNGVHLHLNTTVNAVRADSVETANAYNGAADSLAADSVVLVTARLPEESLFQDLTGALELGQIKTLRAIGDAYAPSTIAAAVWSGRRYAEEFDTELAPNDDVQFRREVTRLAETY</sequence>
<dbReference type="AlphaFoldDB" id="A0A941EAG6"/>
<comment type="caution">
    <text evidence="12">The sequence shown here is derived from an EMBL/GenBank/DDBJ whole genome shotgun (WGS) entry which is preliminary data.</text>
</comment>
<dbReference type="InterPro" id="IPR013785">
    <property type="entry name" value="Aldolase_TIM"/>
</dbReference>
<evidence type="ECO:0000256" key="3">
    <source>
        <dbReference type="ARBA" id="ARBA00011048"/>
    </source>
</evidence>
<evidence type="ECO:0000256" key="8">
    <source>
        <dbReference type="ARBA" id="ARBA00023004"/>
    </source>
</evidence>
<evidence type="ECO:0000256" key="9">
    <source>
        <dbReference type="ARBA" id="ARBA00023014"/>
    </source>
</evidence>
<dbReference type="GO" id="GO:0010181">
    <property type="term" value="F:FMN binding"/>
    <property type="evidence" value="ECO:0007669"/>
    <property type="project" value="InterPro"/>
</dbReference>
<comment type="similarity">
    <text evidence="3">In the N-terminal section; belongs to the NADH:flavin oxidoreductase/NADH oxidase family.</text>
</comment>
<dbReference type="Proteomes" id="UP000676325">
    <property type="component" value="Unassembled WGS sequence"/>
</dbReference>
<dbReference type="InterPro" id="IPR037348">
    <property type="entry name" value="TMADH/DMDH_FMN-bd"/>
</dbReference>
<dbReference type="InterPro" id="IPR054428">
    <property type="entry name" value="TMADH/DMDH/HD_second_a-b"/>
</dbReference>
<evidence type="ECO:0000259" key="11">
    <source>
        <dbReference type="Pfam" id="PF22620"/>
    </source>
</evidence>
<accession>A0A941EAG6</accession>
<evidence type="ECO:0000259" key="10">
    <source>
        <dbReference type="Pfam" id="PF00724"/>
    </source>
</evidence>
<evidence type="ECO:0000256" key="1">
    <source>
        <dbReference type="ARBA" id="ARBA00001917"/>
    </source>
</evidence>
<gene>
    <name evidence="12" type="ORF">KDK95_11790</name>
</gene>